<proteinExistence type="predicted"/>
<evidence type="ECO:0000256" key="1">
    <source>
        <dbReference type="SAM" id="Phobius"/>
    </source>
</evidence>
<dbReference type="KEGG" id="fmg:HYN48_13720"/>
<feature type="transmembrane region" description="Helical" evidence="1">
    <location>
        <begin position="20"/>
        <end position="38"/>
    </location>
</feature>
<dbReference type="AlphaFoldDB" id="A0A2S0RGJ6"/>
<reference evidence="2 3" key="1">
    <citation type="submission" date="2018-04" db="EMBL/GenBank/DDBJ databases">
        <title>Genome sequencing of Flavobacterium sp. HYN0048.</title>
        <authorList>
            <person name="Yi H."/>
            <person name="Baek C."/>
        </authorList>
    </citation>
    <scope>NUCLEOTIDE SEQUENCE [LARGE SCALE GENOMIC DNA]</scope>
    <source>
        <strain evidence="2 3">HYN0048</strain>
    </source>
</reference>
<gene>
    <name evidence="2" type="ORF">HYN48_13720</name>
</gene>
<dbReference type="EMBL" id="CP028811">
    <property type="protein sequence ID" value="AWA31057.1"/>
    <property type="molecule type" value="Genomic_DNA"/>
</dbReference>
<feature type="transmembrane region" description="Helical" evidence="1">
    <location>
        <begin position="58"/>
        <end position="76"/>
    </location>
</feature>
<name>A0A2S0RGJ6_9FLAO</name>
<keyword evidence="1" id="KW-0472">Membrane</keyword>
<keyword evidence="1" id="KW-1133">Transmembrane helix</keyword>
<protein>
    <submittedName>
        <fullName evidence="2">Uncharacterized protein</fullName>
    </submittedName>
</protein>
<keyword evidence="3" id="KW-1185">Reference proteome</keyword>
<keyword evidence="1" id="KW-0812">Transmembrane</keyword>
<sequence>MRTEHLKITNVNKVVKQPDLLTLLLLLLIIVIASVSMFKRFGKGEFKKLNYWEMERSVGALITLPILIILLVYKIITQYF</sequence>
<evidence type="ECO:0000313" key="2">
    <source>
        <dbReference type="EMBL" id="AWA31057.1"/>
    </source>
</evidence>
<dbReference type="Proteomes" id="UP000244193">
    <property type="component" value="Chromosome"/>
</dbReference>
<evidence type="ECO:0000313" key="3">
    <source>
        <dbReference type="Proteomes" id="UP000244193"/>
    </source>
</evidence>
<organism evidence="2 3">
    <name type="scientific">Flavobacterium magnum</name>
    <dbReference type="NCBI Taxonomy" id="2162713"/>
    <lineage>
        <taxon>Bacteria</taxon>
        <taxon>Pseudomonadati</taxon>
        <taxon>Bacteroidota</taxon>
        <taxon>Flavobacteriia</taxon>
        <taxon>Flavobacteriales</taxon>
        <taxon>Flavobacteriaceae</taxon>
        <taxon>Flavobacterium</taxon>
    </lineage>
</organism>
<accession>A0A2S0RGJ6</accession>